<protein>
    <submittedName>
        <fullName evidence="2">AAA family ATPase</fullName>
    </submittedName>
</protein>
<dbReference type="InterPro" id="IPR027417">
    <property type="entry name" value="P-loop_NTPase"/>
</dbReference>
<dbReference type="GO" id="GO:0016887">
    <property type="term" value="F:ATP hydrolysis activity"/>
    <property type="evidence" value="ECO:0007669"/>
    <property type="project" value="InterPro"/>
</dbReference>
<dbReference type="SUPFAM" id="SSF52540">
    <property type="entry name" value="P-loop containing nucleoside triphosphate hydrolases"/>
    <property type="match status" value="1"/>
</dbReference>
<dbReference type="Proteomes" id="UP000656077">
    <property type="component" value="Unassembled WGS sequence"/>
</dbReference>
<name>A0A964W417_9CLOT</name>
<evidence type="ECO:0000259" key="1">
    <source>
        <dbReference type="Pfam" id="PF13304"/>
    </source>
</evidence>
<dbReference type="GO" id="GO:0005524">
    <property type="term" value="F:ATP binding"/>
    <property type="evidence" value="ECO:0007669"/>
    <property type="project" value="InterPro"/>
</dbReference>
<evidence type="ECO:0000313" key="2">
    <source>
        <dbReference type="EMBL" id="MVX65723.1"/>
    </source>
</evidence>
<gene>
    <name evidence="2" type="ORF">GKZ28_18755</name>
</gene>
<dbReference type="AlphaFoldDB" id="A0A964W417"/>
<reference evidence="2" key="1">
    <citation type="submission" date="2019-12" db="EMBL/GenBank/DDBJ databases">
        <title>Microbes associate with the intestines of laboratory mice.</title>
        <authorList>
            <person name="Navarre W."/>
            <person name="Wong E."/>
        </authorList>
    </citation>
    <scope>NUCLEOTIDE SEQUENCE</scope>
    <source>
        <strain evidence="2">NM79_F5</strain>
    </source>
</reference>
<feature type="domain" description="ATPase AAA-type core" evidence="1">
    <location>
        <begin position="44"/>
        <end position="417"/>
    </location>
</feature>
<dbReference type="RefSeq" id="WP_160360413.1">
    <property type="nucleotide sequence ID" value="NZ_WSRQ01000037.1"/>
</dbReference>
<dbReference type="PANTHER" id="PTHR40396">
    <property type="entry name" value="ATPASE-LIKE PROTEIN"/>
    <property type="match status" value="1"/>
</dbReference>
<evidence type="ECO:0000313" key="3">
    <source>
        <dbReference type="Proteomes" id="UP000656077"/>
    </source>
</evidence>
<dbReference type="Gene3D" id="3.40.50.300">
    <property type="entry name" value="P-loop containing nucleotide triphosphate hydrolases"/>
    <property type="match status" value="2"/>
</dbReference>
<proteinExistence type="predicted"/>
<dbReference type="EMBL" id="WSRQ01000037">
    <property type="protein sequence ID" value="MVX65723.1"/>
    <property type="molecule type" value="Genomic_DNA"/>
</dbReference>
<dbReference type="Pfam" id="PF13304">
    <property type="entry name" value="AAA_21"/>
    <property type="match status" value="1"/>
</dbReference>
<accession>A0A964W417</accession>
<dbReference type="PANTHER" id="PTHR40396:SF1">
    <property type="entry name" value="ATPASE AAA-TYPE CORE DOMAIN-CONTAINING PROTEIN"/>
    <property type="match status" value="1"/>
</dbReference>
<comment type="caution">
    <text evidence="2">The sequence shown here is derived from an EMBL/GenBank/DDBJ whole genome shotgun (WGS) entry which is preliminary data.</text>
</comment>
<dbReference type="InterPro" id="IPR003959">
    <property type="entry name" value="ATPase_AAA_core"/>
</dbReference>
<organism evidence="2 3">
    <name type="scientific">Clostridium chromiireducens</name>
    <dbReference type="NCBI Taxonomy" id="225345"/>
    <lineage>
        <taxon>Bacteria</taxon>
        <taxon>Bacillati</taxon>
        <taxon>Bacillota</taxon>
        <taxon>Clostridia</taxon>
        <taxon>Eubacteriales</taxon>
        <taxon>Clostridiaceae</taxon>
        <taxon>Clostridium</taxon>
    </lineage>
</organism>
<sequence length="478" mass="56453">MLIRFKVENFLSFDKQQEFSMVPGNIKGRDEHLIKNDSTKILKLAAIYGANASGKSNLIKAINFAKKVITSDIPLEASQMFCKINELNERKPSMFEFEFSKEGKYYAYGFTILLREGKILSEWLYELSTKEQNPIFERETETGTLEFYIKASGDDEMRLNTYKLDFKNNTDRLFLNEIKTKSFPSESPLTILTNVYNWFKDDLIVVYPEQPMIRFEGFYGKNNIERINQIIKLFDTGISKIKIEKISFNKLSNELTSKEIEDFQTYYKEALNGIQKLINDLRSFKSKDSEDINNKISQIQENTEVGVSLRTKDSFYNMSGKFGDEPEITTIRTEHSKSFFDYGFKEESDGTRRLFDLLDILLSTETTEELNRVYVIDELERSLHPKLTYRFIELFIKILEKKNVQLILTTHESTIMDQELLRRDEIWFVERNKFNYSRIYSLDRFQERYDKKLNKAYLEGRYGAIPLFKEFSFKEDLI</sequence>